<gene>
    <name evidence="1" type="ORF">EV356DRAFT_370059</name>
</gene>
<dbReference type="InterPro" id="IPR021842">
    <property type="entry name" value="DUF3435"/>
</dbReference>
<evidence type="ECO:0000313" key="2">
    <source>
        <dbReference type="Proteomes" id="UP000800092"/>
    </source>
</evidence>
<reference evidence="1" key="1">
    <citation type="journal article" date="2020" name="Stud. Mycol.">
        <title>101 Dothideomycetes genomes: a test case for predicting lifestyles and emergence of pathogens.</title>
        <authorList>
            <person name="Haridas S."/>
            <person name="Albert R."/>
            <person name="Binder M."/>
            <person name="Bloem J."/>
            <person name="Labutti K."/>
            <person name="Salamov A."/>
            <person name="Andreopoulos B."/>
            <person name="Baker S."/>
            <person name="Barry K."/>
            <person name="Bills G."/>
            <person name="Bluhm B."/>
            <person name="Cannon C."/>
            <person name="Castanera R."/>
            <person name="Culley D."/>
            <person name="Daum C."/>
            <person name="Ezra D."/>
            <person name="Gonzalez J."/>
            <person name="Henrissat B."/>
            <person name="Kuo A."/>
            <person name="Liang C."/>
            <person name="Lipzen A."/>
            <person name="Lutzoni F."/>
            <person name="Magnuson J."/>
            <person name="Mondo S."/>
            <person name="Nolan M."/>
            <person name="Ohm R."/>
            <person name="Pangilinan J."/>
            <person name="Park H.-J."/>
            <person name="Ramirez L."/>
            <person name="Alfaro M."/>
            <person name="Sun H."/>
            <person name="Tritt A."/>
            <person name="Yoshinaga Y."/>
            <person name="Zwiers L.-H."/>
            <person name="Turgeon B."/>
            <person name="Goodwin S."/>
            <person name="Spatafora J."/>
            <person name="Crous P."/>
            <person name="Grigoriev I."/>
        </authorList>
    </citation>
    <scope>NUCLEOTIDE SEQUENCE</scope>
    <source>
        <strain evidence="1">Tuck. ex Michener</strain>
    </source>
</reference>
<dbReference type="PANTHER" id="PTHR37535">
    <property type="entry name" value="FLUG DOMAIN PROTEIN"/>
    <property type="match status" value="1"/>
</dbReference>
<dbReference type="EMBL" id="ML991853">
    <property type="protein sequence ID" value="KAF2229835.1"/>
    <property type="molecule type" value="Genomic_DNA"/>
</dbReference>
<sequence>MPIMRAEDESELLKILWISVEFALEHEWIRTQLALLIQHVSIIGNRLGALLSLRYEHLKVTLLRDSMSSEWLRPLIKLTFKNTKGYLGLEDANTFGIPDVPSEPCLLLCPQLCFSAQSLLIKPSQPPT</sequence>
<dbReference type="PANTHER" id="PTHR37535:SF2">
    <property type="entry name" value="FINGER DOMAIN PROTEIN, PUTATIVE (AFU_ORTHOLOGUE AFUA_6G09300)-RELATED"/>
    <property type="match status" value="1"/>
</dbReference>
<dbReference type="AlphaFoldDB" id="A0A6A6GVT8"/>
<evidence type="ECO:0000313" key="1">
    <source>
        <dbReference type="EMBL" id="KAF2229835.1"/>
    </source>
</evidence>
<protein>
    <submittedName>
        <fullName evidence="1">Uncharacterized protein</fullName>
    </submittedName>
</protein>
<proteinExistence type="predicted"/>
<dbReference type="Proteomes" id="UP000800092">
    <property type="component" value="Unassembled WGS sequence"/>
</dbReference>
<name>A0A6A6GVT8_VIRVR</name>
<organism evidence="1 2">
    <name type="scientific">Viridothelium virens</name>
    <name type="common">Speckled blister lichen</name>
    <name type="synonym">Trypethelium virens</name>
    <dbReference type="NCBI Taxonomy" id="1048519"/>
    <lineage>
        <taxon>Eukaryota</taxon>
        <taxon>Fungi</taxon>
        <taxon>Dikarya</taxon>
        <taxon>Ascomycota</taxon>
        <taxon>Pezizomycotina</taxon>
        <taxon>Dothideomycetes</taxon>
        <taxon>Dothideomycetes incertae sedis</taxon>
        <taxon>Trypetheliales</taxon>
        <taxon>Trypetheliaceae</taxon>
        <taxon>Viridothelium</taxon>
    </lineage>
</organism>
<dbReference type="OrthoDB" id="4485682at2759"/>
<dbReference type="Pfam" id="PF11917">
    <property type="entry name" value="DUF3435"/>
    <property type="match status" value="1"/>
</dbReference>
<keyword evidence="2" id="KW-1185">Reference proteome</keyword>
<accession>A0A6A6GVT8</accession>